<dbReference type="PANTHER" id="PTHR34182:SF1">
    <property type="entry name" value="PROTEIN-EXPORT MEMBRANE PROTEIN SECG"/>
    <property type="match status" value="1"/>
</dbReference>
<evidence type="ECO:0000256" key="6">
    <source>
        <dbReference type="ARBA" id="ARBA00022927"/>
    </source>
</evidence>
<keyword evidence="7 10" id="KW-1133">Transmembrane helix</keyword>
<evidence type="ECO:0000256" key="5">
    <source>
        <dbReference type="ARBA" id="ARBA00022692"/>
    </source>
</evidence>
<reference evidence="11 12" key="1">
    <citation type="submission" date="2018-02" db="EMBL/GenBank/DDBJ databases">
        <title>Genomic Encyclopedia of Archaeal and Bacterial Type Strains, Phase II (KMG-II): from individual species to whole genera.</title>
        <authorList>
            <person name="Goeker M."/>
        </authorList>
    </citation>
    <scope>NUCLEOTIDE SEQUENCE [LARGE SCALE GENOMIC DNA]</scope>
    <source>
        <strain evidence="11 12">DSM 15099</strain>
    </source>
</reference>
<evidence type="ECO:0000256" key="7">
    <source>
        <dbReference type="ARBA" id="ARBA00022989"/>
    </source>
</evidence>
<comment type="caution">
    <text evidence="10">Lacks conserved residue(s) required for the propagation of feature annotation.</text>
</comment>
<protein>
    <recommendedName>
        <fullName evidence="10">Protein-export membrane protein SecG</fullName>
    </recommendedName>
</protein>
<dbReference type="OrthoDB" id="1708246at2"/>
<evidence type="ECO:0000313" key="12">
    <source>
        <dbReference type="Proteomes" id="UP000239863"/>
    </source>
</evidence>
<dbReference type="GO" id="GO:0009306">
    <property type="term" value="P:protein secretion"/>
    <property type="evidence" value="ECO:0007669"/>
    <property type="project" value="UniProtKB-UniRule"/>
</dbReference>
<keyword evidence="9 10" id="KW-0472">Membrane</keyword>
<evidence type="ECO:0000256" key="4">
    <source>
        <dbReference type="ARBA" id="ARBA00022475"/>
    </source>
</evidence>
<dbReference type="NCBIfam" id="TIGR00810">
    <property type="entry name" value="secG"/>
    <property type="match status" value="1"/>
</dbReference>
<name>A0A2S6G0A1_9CLOT</name>
<dbReference type="PANTHER" id="PTHR34182">
    <property type="entry name" value="PROTEIN-EXPORT MEMBRANE PROTEIN SECG"/>
    <property type="match status" value="1"/>
</dbReference>
<dbReference type="AlphaFoldDB" id="A0A2S6G0A1"/>
<keyword evidence="5 10" id="KW-0812">Transmembrane</keyword>
<dbReference type="EMBL" id="PTIS01000002">
    <property type="protein sequence ID" value="PPK49279.1"/>
    <property type="molecule type" value="Genomic_DNA"/>
</dbReference>
<dbReference type="Pfam" id="PF03840">
    <property type="entry name" value="SecG"/>
    <property type="match status" value="1"/>
</dbReference>
<organism evidence="11 12">
    <name type="scientific">Clostridium algidicarnis DSM 15099</name>
    <dbReference type="NCBI Taxonomy" id="1121295"/>
    <lineage>
        <taxon>Bacteria</taxon>
        <taxon>Bacillati</taxon>
        <taxon>Bacillota</taxon>
        <taxon>Clostridia</taxon>
        <taxon>Eubacteriales</taxon>
        <taxon>Clostridiaceae</taxon>
        <taxon>Clostridium</taxon>
    </lineage>
</organism>
<dbReference type="InterPro" id="IPR004692">
    <property type="entry name" value="SecG"/>
</dbReference>
<keyword evidence="3 10" id="KW-0813">Transport</keyword>
<evidence type="ECO:0000256" key="1">
    <source>
        <dbReference type="ARBA" id="ARBA00004651"/>
    </source>
</evidence>
<dbReference type="STRING" id="37659.GCA_000703125_01813"/>
<dbReference type="GO" id="GO:0043952">
    <property type="term" value="P:protein transport by the Sec complex"/>
    <property type="evidence" value="ECO:0007669"/>
    <property type="project" value="TreeGrafter"/>
</dbReference>
<evidence type="ECO:0000313" key="11">
    <source>
        <dbReference type="EMBL" id="PPK49279.1"/>
    </source>
</evidence>
<dbReference type="GO" id="GO:0015450">
    <property type="term" value="F:protein-transporting ATPase activity"/>
    <property type="evidence" value="ECO:0007669"/>
    <property type="project" value="UniProtKB-UniRule"/>
</dbReference>
<evidence type="ECO:0000256" key="8">
    <source>
        <dbReference type="ARBA" id="ARBA00023010"/>
    </source>
</evidence>
<keyword evidence="4 10" id="KW-1003">Cell membrane</keyword>
<evidence type="ECO:0000256" key="2">
    <source>
        <dbReference type="ARBA" id="ARBA00008445"/>
    </source>
</evidence>
<dbReference type="PRINTS" id="PR01651">
    <property type="entry name" value="SECGEXPORT"/>
</dbReference>
<comment type="subcellular location">
    <subcellularLocation>
        <location evidence="1 10">Cell membrane</location>
        <topology evidence="1 10">Multi-pass membrane protein</topology>
    </subcellularLocation>
</comment>
<evidence type="ECO:0000256" key="9">
    <source>
        <dbReference type="ARBA" id="ARBA00023136"/>
    </source>
</evidence>
<evidence type="ECO:0000256" key="10">
    <source>
        <dbReference type="RuleBase" id="RU365087"/>
    </source>
</evidence>
<evidence type="ECO:0000256" key="3">
    <source>
        <dbReference type="ARBA" id="ARBA00022448"/>
    </source>
</evidence>
<keyword evidence="6 10" id="KW-0653">Protein transport</keyword>
<dbReference type="GO" id="GO:0065002">
    <property type="term" value="P:intracellular protein transmembrane transport"/>
    <property type="evidence" value="ECO:0007669"/>
    <property type="project" value="TreeGrafter"/>
</dbReference>
<feature type="transmembrane region" description="Helical" evidence="10">
    <location>
        <begin position="53"/>
        <end position="74"/>
    </location>
</feature>
<comment type="caution">
    <text evidence="11">The sequence shown here is derived from an EMBL/GenBank/DDBJ whole genome shotgun (WGS) entry which is preliminary data.</text>
</comment>
<keyword evidence="8 10" id="KW-0811">Translocation</keyword>
<dbReference type="GO" id="GO:0005886">
    <property type="term" value="C:plasma membrane"/>
    <property type="evidence" value="ECO:0007669"/>
    <property type="project" value="UniProtKB-SubCell"/>
</dbReference>
<comment type="similarity">
    <text evidence="2 10">Belongs to the SecG family.</text>
</comment>
<dbReference type="Proteomes" id="UP000239863">
    <property type="component" value="Unassembled WGS sequence"/>
</dbReference>
<proteinExistence type="inferred from homology"/>
<dbReference type="RefSeq" id="WP_104409277.1">
    <property type="nucleotide sequence ID" value="NZ_PTIS01000002.1"/>
</dbReference>
<comment type="function">
    <text evidence="10">Involved in protein export. Participates in an early event of protein translocation.</text>
</comment>
<gene>
    <name evidence="11" type="ORF">BD821_102197</name>
</gene>
<sequence length="75" mass="8180">MHNFLLILEFILALALMIVVLMQPSKADGLKGFITGGSETFFSKNKSRTKEALLVKLTVVTAILFAITTIALNIV</sequence>
<accession>A0A2S6G0A1</accession>